<gene>
    <name evidence="2" type="ORF">V6N11_044964</name>
</gene>
<proteinExistence type="predicted"/>
<dbReference type="Gene3D" id="1.10.10.10">
    <property type="entry name" value="Winged helix-like DNA-binding domain superfamily/Winged helix DNA-binding domain"/>
    <property type="match status" value="1"/>
</dbReference>
<accession>A0ABR2PUY2</accession>
<evidence type="ECO:0000313" key="2">
    <source>
        <dbReference type="EMBL" id="KAK8992072.1"/>
    </source>
</evidence>
<dbReference type="InterPro" id="IPR012967">
    <property type="entry name" value="COMT_dimerisation"/>
</dbReference>
<sequence>MDMVNSNELLEAHAHVWNHLYSFIRSMSLKYAIDLGIPEIIQNHGKPMTITELVSVLPLLNPTKACDIHRLMRILVHSGFFARRKLDNDAQEVGYVCSYQRFSPPAQE</sequence>
<dbReference type="InterPro" id="IPR036388">
    <property type="entry name" value="WH-like_DNA-bd_sf"/>
</dbReference>
<dbReference type="PROSITE" id="PS51683">
    <property type="entry name" value="SAM_OMT_II"/>
    <property type="match status" value="1"/>
</dbReference>
<organism evidence="2 3">
    <name type="scientific">Hibiscus sabdariffa</name>
    <name type="common">roselle</name>
    <dbReference type="NCBI Taxonomy" id="183260"/>
    <lineage>
        <taxon>Eukaryota</taxon>
        <taxon>Viridiplantae</taxon>
        <taxon>Streptophyta</taxon>
        <taxon>Embryophyta</taxon>
        <taxon>Tracheophyta</taxon>
        <taxon>Spermatophyta</taxon>
        <taxon>Magnoliopsida</taxon>
        <taxon>eudicotyledons</taxon>
        <taxon>Gunneridae</taxon>
        <taxon>Pentapetalae</taxon>
        <taxon>rosids</taxon>
        <taxon>malvids</taxon>
        <taxon>Malvales</taxon>
        <taxon>Malvaceae</taxon>
        <taxon>Malvoideae</taxon>
        <taxon>Hibiscus</taxon>
    </lineage>
</organism>
<dbReference type="SUPFAM" id="SSF46785">
    <property type="entry name" value="Winged helix' DNA-binding domain"/>
    <property type="match status" value="1"/>
</dbReference>
<dbReference type="Proteomes" id="UP001396334">
    <property type="component" value="Unassembled WGS sequence"/>
</dbReference>
<comment type="caution">
    <text evidence="2">The sequence shown here is derived from an EMBL/GenBank/DDBJ whole genome shotgun (WGS) entry which is preliminary data.</text>
</comment>
<protein>
    <recommendedName>
        <fullName evidence="1">O-methyltransferase dimerisation domain-containing protein</fullName>
    </recommendedName>
</protein>
<dbReference type="InterPro" id="IPR036390">
    <property type="entry name" value="WH_DNA-bd_sf"/>
</dbReference>
<evidence type="ECO:0000313" key="3">
    <source>
        <dbReference type="Proteomes" id="UP001396334"/>
    </source>
</evidence>
<keyword evidence="3" id="KW-1185">Reference proteome</keyword>
<evidence type="ECO:0000259" key="1">
    <source>
        <dbReference type="Pfam" id="PF08100"/>
    </source>
</evidence>
<feature type="domain" description="O-methyltransferase dimerisation" evidence="1">
    <location>
        <begin position="17"/>
        <end position="95"/>
    </location>
</feature>
<dbReference type="InterPro" id="IPR016461">
    <property type="entry name" value="COMT-like"/>
</dbReference>
<dbReference type="Pfam" id="PF08100">
    <property type="entry name" value="Dimerisation"/>
    <property type="match status" value="1"/>
</dbReference>
<name>A0ABR2PUY2_9ROSI</name>
<dbReference type="EMBL" id="JBBPBN010000051">
    <property type="protein sequence ID" value="KAK8992072.1"/>
    <property type="molecule type" value="Genomic_DNA"/>
</dbReference>
<reference evidence="2 3" key="1">
    <citation type="journal article" date="2024" name="G3 (Bethesda)">
        <title>Genome assembly of Hibiscus sabdariffa L. provides insights into metabolisms of medicinal natural products.</title>
        <authorList>
            <person name="Kim T."/>
        </authorList>
    </citation>
    <scope>NUCLEOTIDE SEQUENCE [LARGE SCALE GENOMIC DNA]</scope>
    <source>
        <strain evidence="2">TK-2024</strain>
        <tissue evidence="2">Old leaves</tissue>
    </source>
</reference>